<dbReference type="SMART" id="SM00248">
    <property type="entry name" value="ANK"/>
    <property type="match status" value="7"/>
</dbReference>
<feature type="coiled-coil region" evidence="2">
    <location>
        <begin position="2030"/>
        <end position="2093"/>
    </location>
</feature>
<proteinExistence type="predicted"/>
<dbReference type="InParanoid" id="A0A067RPW8"/>
<feature type="compositionally biased region" description="Basic and acidic residues" evidence="3">
    <location>
        <begin position="10"/>
        <end position="20"/>
    </location>
</feature>
<keyword evidence="2" id="KW-0175">Coiled coil</keyword>
<feature type="coiled-coil region" evidence="2">
    <location>
        <begin position="2462"/>
        <end position="2489"/>
    </location>
</feature>
<dbReference type="Gene3D" id="1.25.40.20">
    <property type="entry name" value="Ankyrin repeat-containing domain"/>
    <property type="match status" value="2"/>
</dbReference>
<feature type="repeat" description="ANK" evidence="1">
    <location>
        <begin position="95"/>
        <end position="127"/>
    </location>
</feature>
<feature type="region of interest" description="Disordered" evidence="3">
    <location>
        <begin position="817"/>
        <end position="842"/>
    </location>
</feature>
<feature type="compositionally biased region" description="Polar residues" evidence="3">
    <location>
        <begin position="1285"/>
        <end position="1294"/>
    </location>
</feature>
<sequence>MRKVLKFVKGKRDEKKEHGSSGRALGPFFDLPSPTDQSTPTDDHSTGFEQSFGYNVDISGKDKSITKLHKAAWQGNLEKLKVNMKKTDMNVVDKLNRTPLHLAAAQGYANVVWFLLGKKANFNICDNEGKTPFLKAIECGHKEVIQLMLERGVDINTIDYSGNSGLHIAAKQGFYEIASMLLKQGANFESSNNFGEFPLHIATVAEHKDLVELLLRYGSSVNIVDRDNRSPLMFAAKCGSMALVHLFLEYGAQCAVMDSNDLTAEDYALKEGHHDIAAELKSPSDRMVMSFNEEIVESEKCDTAVTPTRRSVSDASLLSDRHEGERENINVADKQNEEADNSDTWNDSQLSDSSLKQKGAGLKISKFLPPSSDDEISEESIHSPRVQEVKDEDGQDSPRSCVIPPPCKPPRSWDLIQSGVIDDPKVLEPRRRSLLPLGSLKSRRESFNESPTAAESPSFHGDSLHIGQGDADALISIRKNDDKRDSLTHHHLNVSSECEGNKDSPSTKYEDIQVKESSTRLHKRKEEGSALMSVGGEAVLDDIRSSKESLKGSSSNSDWDSDDSLPLDNYPATNVTISPADTNDSPLKVFRVINPSELVIPDTTDDPTDGSPYSLNAERRSRFLTRAPSIDLTDDDTETGKNKVGQSPEASELGRHRSDTRDDNEIDVNSSVSGTLGRDGTLLGYEEVWESNARIPKSSITLSGPSCGADDTCITIKEELEETLVWSSPQFDGNIKGLTSTERSKDVPENWNSAEDTLLYPSPQFDKARGVAVSENNVHIKYIQEQTSMCDVDRISNSLKLESDSLDALGPQKCAADGKIPHTRKHARQQSVSVQSWSRSDEIHEKPAAAHVDRMVEENQHISAQLRCYDEALRDLAHVSVVRKQSSLSLPRAKETSGLPRSQSAGSRNDGFLLPSANDFGPREMAQSAIVKKQGSLSLPRTTEIPDFAMVQSLGPRKQGHSSLPCANEFGVREMAQTAIVKRQGSLSLPRTCEIPDFTSANEEYLSLPRSNELIDEAFKEIGQSSVTMKRGSRSLPRSVDAKLISFYADPVAPPRHKKSSHRRRRAESEGEGSDRSMRDAVSKSLSFDVKTQLFNGTEQTAPILKPSLESEVMEASVPSPNAYEKPCSESTSGDVTIKEIGLEKPIRKKRKMLLEMRGFLGPDLKNVSGGTVSELSVEDSFEEHPFWMSTDKGGPLGRQETVIERSGFSVKGESSATLSPAKLDMLECEKKQESDQTPVRELTEILNSTQPSDSSSADVPLLEETSSFHETDENLPPEGLQKGSPENQRNSQSDDIESEPSHSDNTPQHIYLLKGNHNLLKQHLQKATAEKGLWEETAAELGERAEKLKYDLAEACEATRSRDEVIALLEDQLSNVETMYTKSREESQRYKLRLGNLEQELKHLKEVCGKLEDEKSHLTEIIRLKEMEIITLSKSLAAKDEKIRLQGMVGDKEKEEEKQKLEIHINCLEIEKSTLQEEVCRLHTRNEDLRQKLHEVVTRNQLLSDENVAMCIRKSLDVNTLQEHSEKWTQLYEACLEKLQLISSCIPSTEGEPSLPETGDFRGEVQQIIQRLEETKQEGYVIWKNKIQEEIMNSVCFLKAEYSRIGSSLLKDNEKLELVTNRLLESFSKHGLHDEHDKETCATYTAVNLVEELALLYTQFREKYMEIETELYLRLGDLERKLEAVNTSLDTGRAKELWKENMLPTEQSSKVLWCELKDENATLQRETDLLEEHVKDVEHVVNKESIREADTGTMEPSGELFMENLKLKQYVILPADDIKESSVMEQGTMTEPVEYELPEQYKDLLNKLRIENVKLQDQIHLFEVHLKAKEAVEDTDVMTDSQKLEEEQKYKDENTKLEAGMLFLQNNITQHSKDFGRDDGGASRYISDPCTAVSGTCSPSRMLLDEDQSLQEATDDKLTDQRIVAVENLLAENGDLRRQLESVRLELEEFNTRTMIHDVRPLKTGINNVQTMTDPDVELVHVSMENVALQAQLQQVSKECKKKGVELERMSVLIKESREASGLQLKEALDTHAHENTLLMKELEEMKRQIEHQQHATKESQLFKITEICNLLDHLRKENIVLKAQLTEKEDKEKGEYDCHNLHQNQEVSKDHSVGNIDDRVASNVNLDSLAHFLSVGCSVSLEEAKQRRTVGMKASNIEVMDTGIHSQSGNVFTFSNVAAANQDEPASSVRTNDRHESELSFSDISAMTRVKQHSPNAEQKCQIPINANRKEQELQNIDSTKSQIGKHFGPLVHCRCIGSDKDETGCCMLKNSQDASLFCNGKMASGDVPSDFLTEQAEGDCVTMLPVTSAEGSDVTVKHQRMYKDNNSSSSEIFLNLKQCQTQMSCCLSSESTNSDLGSINQERANKAKFRPCRDAATNTTPSIQNLELQRELQLEKDRCRKYQQNIRKLKSDIQLLKNKLGESRKQGKIEPNSALKQNNTNNNSLMTDLQSPTHFDSNMAEFQRQVADLEQKVQEENAMRFSLEVQVNKMRYELEEKLQLEKELGILRSRLEKDFVSRYELEQLRNSYELALSHAKHEAEMSAHDDLNEKLGQINTFIEKQVQEQTRLSQLRNTTESQMKQEFQETRLKLLSELAKVQASLQAKGEEEKELREKCEKLTRECEKKHEVRRKKLIEKTYNVNLAPYSSLKEKELSAKTYVLDMKSPMQKSSPVQPSSPATAVTTHVADAWQTEHPFSHILRRELERSIRKHSHTDSLTEHPSGSSPQTASEEHLELLKKKYFLH</sequence>
<feature type="compositionally biased region" description="Polar residues" evidence="3">
    <location>
        <begin position="342"/>
        <end position="356"/>
    </location>
</feature>
<feature type="region of interest" description="Disordered" evidence="3">
    <location>
        <begin position="1051"/>
        <end position="1081"/>
    </location>
</feature>
<evidence type="ECO:0000313" key="5">
    <source>
        <dbReference type="Proteomes" id="UP000027135"/>
    </source>
</evidence>
<accession>A0A067RPW8</accession>
<evidence type="ECO:0000256" key="1">
    <source>
        <dbReference type="PROSITE-ProRule" id="PRU00023"/>
    </source>
</evidence>
<feature type="repeat" description="ANK" evidence="1">
    <location>
        <begin position="128"/>
        <end position="160"/>
    </location>
</feature>
<feature type="compositionally biased region" description="Polar residues" evidence="3">
    <location>
        <begin position="305"/>
        <end position="316"/>
    </location>
</feature>
<feature type="compositionally biased region" description="Basic residues" evidence="3">
    <location>
        <begin position="1055"/>
        <end position="1066"/>
    </location>
</feature>
<keyword evidence="5" id="KW-1185">Reference proteome</keyword>
<dbReference type="PANTHER" id="PTHR24147:SF53">
    <property type="entry name" value="ANKYRIN REPEAT DOMAIN 26"/>
    <property type="match status" value="1"/>
</dbReference>
<feature type="repeat" description="ANK" evidence="1">
    <location>
        <begin position="227"/>
        <end position="259"/>
    </location>
</feature>
<feature type="compositionally biased region" description="Low complexity" evidence="3">
    <location>
        <begin position="829"/>
        <end position="838"/>
    </location>
</feature>
<dbReference type="Pfam" id="PF12796">
    <property type="entry name" value="Ank_2"/>
    <property type="match status" value="2"/>
</dbReference>
<dbReference type="PANTHER" id="PTHR24147">
    <property type="entry name" value="ANKYRIN REPEAT DOMAIN 36-RELATED"/>
    <property type="match status" value="1"/>
</dbReference>
<feature type="coiled-coil region" evidence="2">
    <location>
        <begin position="1452"/>
        <end position="1507"/>
    </location>
</feature>
<feature type="compositionally biased region" description="Basic and acidic residues" evidence="3">
    <location>
        <begin position="652"/>
        <end position="663"/>
    </location>
</feature>
<feature type="region of interest" description="Disordered" evidence="3">
    <location>
        <begin position="599"/>
        <end position="675"/>
    </location>
</feature>
<gene>
    <name evidence="4" type="ORF">L798_12750</name>
</gene>
<dbReference type="InterPro" id="IPR036770">
    <property type="entry name" value="Ankyrin_rpt-contain_sf"/>
</dbReference>
<feature type="region of interest" description="Disordered" evidence="3">
    <location>
        <begin position="1266"/>
        <end position="1310"/>
    </location>
</feature>
<dbReference type="PROSITE" id="PS50297">
    <property type="entry name" value="ANK_REP_REGION"/>
    <property type="match status" value="5"/>
</dbReference>
<dbReference type="OrthoDB" id="366390at2759"/>
<dbReference type="Proteomes" id="UP000027135">
    <property type="component" value="Unassembled WGS sequence"/>
</dbReference>
<feature type="region of interest" description="Disordered" evidence="3">
    <location>
        <begin position="1"/>
        <end position="47"/>
    </location>
</feature>
<feature type="coiled-coil region" evidence="2">
    <location>
        <begin position="1367"/>
        <end position="1415"/>
    </location>
</feature>
<organism evidence="4 5">
    <name type="scientific">Zootermopsis nevadensis</name>
    <name type="common">Dampwood termite</name>
    <dbReference type="NCBI Taxonomy" id="136037"/>
    <lineage>
        <taxon>Eukaryota</taxon>
        <taxon>Metazoa</taxon>
        <taxon>Ecdysozoa</taxon>
        <taxon>Arthropoda</taxon>
        <taxon>Hexapoda</taxon>
        <taxon>Insecta</taxon>
        <taxon>Pterygota</taxon>
        <taxon>Neoptera</taxon>
        <taxon>Polyneoptera</taxon>
        <taxon>Dictyoptera</taxon>
        <taxon>Blattodea</taxon>
        <taxon>Blattoidea</taxon>
        <taxon>Termitoidae</taxon>
        <taxon>Termopsidae</taxon>
        <taxon>Zootermopsis</taxon>
    </lineage>
</organism>
<evidence type="ECO:0000256" key="2">
    <source>
        <dbReference type="SAM" id="Coils"/>
    </source>
</evidence>
<evidence type="ECO:0000256" key="3">
    <source>
        <dbReference type="SAM" id="MobiDB-lite"/>
    </source>
</evidence>
<feature type="coiled-coil region" evidence="2">
    <location>
        <begin position="2388"/>
        <end position="2429"/>
    </location>
</feature>
<feature type="region of interest" description="Disordered" evidence="3">
    <location>
        <begin position="546"/>
        <end position="586"/>
    </location>
</feature>
<feature type="region of interest" description="Disordered" evidence="3">
    <location>
        <begin position="442"/>
        <end position="462"/>
    </location>
</feature>
<feature type="compositionally biased region" description="Basic and acidic residues" evidence="3">
    <location>
        <begin position="379"/>
        <end position="389"/>
    </location>
</feature>
<feature type="compositionally biased region" description="Basic and acidic residues" evidence="3">
    <location>
        <begin position="1067"/>
        <end position="1081"/>
    </location>
</feature>
<feature type="repeat" description="ANK" evidence="1">
    <location>
        <begin position="161"/>
        <end position="193"/>
    </location>
</feature>
<feature type="repeat" description="ANK" evidence="1">
    <location>
        <begin position="194"/>
        <end position="226"/>
    </location>
</feature>
<feature type="coiled-coil region" evidence="2">
    <location>
        <begin position="2597"/>
        <end position="2631"/>
    </location>
</feature>
<dbReference type="EMBL" id="KK852498">
    <property type="protein sequence ID" value="KDR22620.1"/>
    <property type="molecule type" value="Genomic_DNA"/>
</dbReference>
<feature type="coiled-coil region" evidence="2">
    <location>
        <begin position="1927"/>
        <end position="1954"/>
    </location>
</feature>
<feature type="region of interest" description="Disordered" evidence="3">
    <location>
        <begin position="301"/>
        <end position="409"/>
    </location>
</feature>
<dbReference type="InterPro" id="IPR002110">
    <property type="entry name" value="Ankyrin_rpt"/>
</dbReference>
<feature type="region of interest" description="Disordered" evidence="3">
    <location>
        <begin position="884"/>
        <end position="918"/>
    </location>
</feature>
<dbReference type="eggNOG" id="KOG0676">
    <property type="taxonomic scope" value="Eukaryota"/>
</dbReference>
<feature type="compositionally biased region" description="Basic and acidic residues" evidence="3">
    <location>
        <begin position="319"/>
        <end position="328"/>
    </location>
</feature>
<dbReference type="InterPro" id="IPR050657">
    <property type="entry name" value="Ankyrin_repeat_domain"/>
</dbReference>
<feature type="compositionally biased region" description="Polar residues" evidence="3">
    <location>
        <begin position="571"/>
        <end position="585"/>
    </location>
</feature>
<feature type="compositionally biased region" description="Polar residues" evidence="3">
    <location>
        <begin position="2721"/>
        <end position="2731"/>
    </location>
</feature>
<reference evidence="4 5" key="1">
    <citation type="journal article" date="2014" name="Nat. Commun.">
        <title>Molecular traces of alternative social organization in a termite genome.</title>
        <authorList>
            <person name="Terrapon N."/>
            <person name="Li C."/>
            <person name="Robertson H.M."/>
            <person name="Ji L."/>
            <person name="Meng X."/>
            <person name="Booth W."/>
            <person name="Chen Z."/>
            <person name="Childers C.P."/>
            <person name="Glastad K.M."/>
            <person name="Gokhale K."/>
            <person name="Gowin J."/>
            <person name="Gronenberg W."/>
            <person name="Hermansen R.A."/>
            <person name="Hu H."/>
            <person name="Hunt B.G."/>
            <person name="Huylmans A.K."/>
            <person name="Khalil S.M."/>
            <person name="Mitchell R.D."/>
            <person name="Munoz-Torres M.C."/>
            <person name="Mustard J.A."/>
            <person name="Pan H."/>
            <person name="Reese J.T."/>
            <person name="Scharf M.E."/>
            <person name="Sun F."/>
            <person name="Vogel H."/>
            <person name="Xiao J."/>
            <person name="Yang W."/>
            <person name="Yang Z."/>
            <person name="Yang Z."/>
            <person name="Zhou J."/>
            <person name="Zhu J."/>
            <person name="Brent C.S."/>
            <person name="Elsik C.G."/>
            <person name="Goodisman M.A."/>
            <person name="Liberles D.A."/>
            <person name="Roe R.M."/>
            <person name="Vargo E.L."/>
            <person name="Vilcinskas A."/>
            <person name="Wang J."/>
            <person name="Bornberg-Bauer E."/>
            <person name="Korb J."/>
            <person name="Zhang G."/>
            <person name="Liebig J."/>
        </authorList>
    </citation>
    <scope>NUCLEOTIDE SEQUENCE [LARGE SCALE GENOMIC DNA]</scope>
    <source>
        <tissue evidence="4">Whole organism</tissue>
    </source>
</reference>
<feature type="region of interest" description="Disordered" evidence="3">
    <location>
        <begin position="2713"/>
        <end position="2733"/>
    </location>
</feature>
<keyword evidence="1" id="KW-0040">ANK repeat</keyword>
<evidence type="ECO:0000313" key="4">
    <source>
        <dbReference type="EMBL" id="KDR22620.1"/>
    </source>
</evidence>
<dbReference type="PROSITE" id="PS50088">
    <property type="entry name" value="ANK_REPEAT"/>
    <property type="match status" value="5"/>
</dbReference>
<name>A0A067RPW8_ZOONE</name>
<dbReference type="STRING" id="136037.A0A067RPW8"/>
<dbReference type="SUPFAM" id="SSF48403">
    <property type="entry name" value="Ankyrin repeat"/>
    <property type="match status" value="1"/>
</dbReference>
<protein>
    <submittedName>
        <fullName evidence="4">POTE ankyrin domain family member D</fullName>
    </submittedName>
</protein>